<dbReference type="Proteomes" id="UP000219338">
    <property type="component" value="Unassembled WGS sequence"/>
</dbReference>
<dbReference type="OMA" id="NEFRACC"/>
<dbReference type="Gene3D" id="1.20.1280.50">
    <property type="match status" value="1"/>
</dbReference>
<proteinExistence type="predicted"/>
<feature type="domain" description="F-box" evidence="1">
    <location>
        <begin position="26"/>
        <end position="57"/>
    </location>
</feature>
<evidence type="ECO:0000313" key="3">
    <source>
        <dbReference type="Proteomes" id="UP000219338"/>
    </source>
</evidence>
<dbReference type="EMBL" id="FUEG01000001">
    <property type="protein sequence ID" value="SJK98027.1"/>
    <property type="molecule type" value="Genomic_DNA"/>
</dbReference>
<sequence length="463" mass="52642">MGSFASRSHVCISSYANLEVNLMTPIPPELVLEILRYLTNEFRACCLVCRAWRRLAQPFVFSSLAVSLESHCRSWNRKFVTYPHLAGYVTRLDVWGAYSVEMDVVMSEEPLFLESAETLEFVRRLPNVKHLEMEDFYLPSKRAIEVLCHFTRLERLELYVVVVDQPEDLLDLMSHMVNLKDLRITGIEVKSPNKGLVGPALHNHVDTVPKRLRNLKLQDITKSLYIFSWLSGGAFDLDNLTDLTLTWEYFPTRHRHNEIQFPTTPQLSSYLDPFIKTTGTAIKHLRLEIEALDYDMNSYVNSMQAHFISTGALSGFTALETLDIDSINLYSKNDAAQLVDIERLLHGVTLTNLRKIRIAMGFILNTPDHLPSYKELPSWTSLDGLLGSPKFPSLQQLEMIIEVRSSHRNVVGWEGSDSDEEDAPDVDFHPPSVDDVVAMIAEKMPKLTGRGLLTFCPAVTRVS</sequence>
<dbReference type="InterPro" id="IPR032675">
    <property type="entry name" value="LRR_dom_sf"/>
</dbReference>
<name>A0A284QNJ3_ARMOS</name>
<dbReference type="AlphaFoldDB" id="A0A284QNJ3"/>
<gene>
    <name evidence="2" type="ORF">ARMOST_01283</name>
</gene>
<organism evidence="2 3">
    <name type="scientific">Armillaria ostoyae</name>
    <name type="common">Armillaria root rot fungus</name>
    <dbReference type="NCBI Taxonomy" id="47428"/>
    <lineage>
        <taxon>Eukaryota</taxon>
        <taxon>Fungi</taxon>
        <taxon>Dikarya</taxon>
        <taxon>Basidiomycota</taxon>
        <taxon>Agaricomycotina</taxon>
        <taxon>Agaricomycetes</taxon>
        <taxon>Agaricomycetidae</taxon>
        <taxon>Agaricales</taxon>
        <taxon>Marasmiineae</taxon>
        <taxon>Physalacriaceae</taxon>
        <taxon>Armillaria</taxon>
    </lineage>
</organism>
<dbReference type="OrthoDB" id="2936238at2759"/>
<dbReference type="InterPro" id="IPR036047">
    <property type="entry name" value="F-box-like_dom_sf"/>
</dbReference>
<dbReference type="Pfam" id="PF12937">
    <property type="entry name" value="F-box-like"/>
    <property type="match status" value="1"/>
</dbReference>
<reference evidence="3" key="1">
    <citation type="journal article" date="2017" name="Nat. Ecol. Evol.">
        <title>Genome expansion and lineage-specific genetic innovations in the forest pathogenic fungi Armillaria.</title>
        <authorList>
            <person name="Sipos G."/>
            <person name="Prasanna A.N."/>
            <person name="Walter M.C."/>
            <person name="O'Connor E."/>
            <person name="Balint B."/>
            <person name="Krizsan K."/>
            <person name="Kiss B."/>
            <person name="Hess J."/>
            <person name="Varga T."/>
            <person name="Slot J."/>
            <person name="Riley R."/>
            <person name="Boka B."/>
            <person name="Rigling D."/>
            <person name="Barry K."/>
            <person name="Lee J."/>
            <person name="Mihaltcheva S."/>
            <person name="LaButti K."/>
            <person name="Lipzen A."/>
            <person name="Waldron R."/>
            <person name="Moloney N.M."/>
            <person name="Sperisen C."/>
            <person name="Kredics L."/>
            <person name="Vagvoelgyi C."/>
            <person name="Patrignani A."/>
            <person name="Fitzpatrick D."/>
            <person name="Nagy I."/>
            <person name="Doyle S."/>
            <person name="Anderson J.B."/>
            <person name="Grigoriev I.V."/>
            <person name="Gueldener U."/>
            <person name="Muensterkoetter M."/>
            <person name="Nagy L.G."/>
        </authorList>
    </citation>
    <scope>NUCLEOTIDE SEQUENCE [LARGE SCALE GENOMIC DNA]</scope>
    <source>
        <strain evidence="3">C18/9</strain>
    </source>
</reference>
<dbReference type="Gene3D" id="3.80.10.10">
    <property type="entry name" value="Ribonuclease Inhibitor"/>
    <property type="match status" value="1"/>
</dbReference>
<protein>
    <recommendedName>
        <fullName evidence="1">F-box domain-containing protein</fullName>
    </recommendedName>
</protein>
<keyword evidence="3" id="KW-1185">Reference proteome</keyword>
<accession>A0A284QNJ3</accession>
<dbReference type="SUPFAM" id="SSF52047">
    <property type="entry name" value="RNI-like"/>
    <property type="match status" value="1"/>
</dbReference>
<evidence type="ECO:0000259" key="1">
    <source>
        <dbReference type="Pfam" id="PF12937"/>
    </source>
</evidence>
<dbReference type="SUPFAM" id="SSF81383">
    <property type="entry name" value="F-box domain"/>
    <property type="match status" value="1"/>
</dbReference>
<evidence type="ECO:0000313" key="2">
    <source>
        <dbReference type="EMBL" id="SJK98027.1"/>
    </source>
</evidence>
<dbReference type="InterPro" id="IPR001810">
    <property type="entry name" value="F-box_dom"/>
</dbReference>